<dbReference type="RefSeq" id="WP_200593093.1">
    <property type="nucleotide sequence ID" value="NZ_JAEPBG010000006.1"/>
</dbReference>
<dbReference type="Proteomes" id="UP000622890">
    <property type="component" value="Unassembled WGS sequence"/>
</dbReference>
<dbReference type="InterPro" id="IPR014729">
    <property type="entry name" value="Rossmann-like_a/b/a_fold"/>
</dbReference>
<dbReference type="InterPro" id="IPR050128">
    <property type="entry name" value="Sulfate_adenylyltrnsfr_sub2"/>
</dbReference>
<protein>
    <submittedName>
        <fullName evidence="2">Phosphoadenosine phosphosulfate reductase family protein</fullName>
    </submittedName>
</protein>
<dbReference type="EMBL" id="JAEPBG010000006">
    <property type="protein sequence ID" value="MBK4736054.1"/>
    <property type="molecule type" value="Genomic_DNA"/>
</dbReference>
<accession>A0A934SUY9</accession>
<evidence type="ECO:0000313" key="2">
    <source>
        <dbReference type="EMBL" id="MBK4736054.1"/>
    </source>
</evidence>
<dbReference type="Gene3D" id="3.40.50.620">
    <property type="entry name" value="HUPs"/>
    <property type="match status" value="1"/>
</dbReference>
<comment type="caution">
    <text evidence="2">The sequence shown here is derived from an EMBL/GenBank/DDBJ whole genome shotgun (WGS) entry which is preliminary data.</text>
</comment>
<dbReference type="PANTHER" id="PTHR43196">
    <property type="entry name" value="SULFATE ADENYLYLTRANSFERASE SUBUNIT 2"/>
    <property type="match status" value="1"/>
</dbReference>
<gene>
    <name evidence="2" type="ORF">JJB74_15640</name>
</gene>
<evidence type="ECO:0000259" key="1">
    <source>
        <dbReference type="Pfam" id="PF01507"/>
    </source>
</evidence>
<proteinExistence type="predicted"/>
<dbReference type="PANTHER" id="PTHR43196:SF2">
    <property type="entry name" value="PHOSPHOADENOSINE PHOSPHOSULFATE REDUCTASE"/>
    <property type="match status" value="1"/>
</dbReference>
<dbReference type="GO" id="GO:0003824">
    <property type="term" value="F:catalytic activity"/>
    <property type="evidence" value="ECO:0007669"/>
    <property type="project" value="InterPro"/>
</dbReference>
<reference evidence="2" key="1">
    <citation type="submission" date="2021-01" db="EMBL/GenBank/DDBJ databases">
        <title>Genome sequence of strain Noviherbaspirillum sp. DKR-6.</title>
        <authorList>
            <person name="Chaudhary D.K."/>
        </authorList>
    </citation>
    <scope>NUCLEOTIDE SEQUENCE</scope>
    <source>
        <strain evidence="2">DKR-6</strain>
    </source>
</reference>
<dbReference type="SUPFAM" id="SSF52402">
    <property type="entry name" value="Adenine nucleotide alpha hydrolases-like"/>
    <property type="match status" value="1"/>
</dbReference>
<dbReference type="AlphaFoldDB" id="A0A934SUY9"/>
<keyword evidence="3" id="KW-1185">Reference proteome</keyword>
<name>A0A934SUY9_9BURK</name>
<organism evidence="2 3">
    <name type="scientific">Noviherbaspirillum pedocola</name>
    <dbReference type="NCBI Taxonomy" id="2801341"/>
    <lineage>
        <taxon>Bacteria</taxon>
        <taxon>Pseudomonadati</taxon>
        <taxon>Pseudomonadota</taxon>
        <taxon>Betaproteobacteria</taxon>
        <taxon>Burkholderiales</taxon>
        <taxon>Oxalobacteraceae</taxon>
        <taxon>Noviherbaspirillum</taxon>
    </lineage>
</organism>
<evidence type="ECO:0000313" key="3">
    <source>
        <dbReference type="Proteomes" id="UP000622890"/>
    </source>
</evidence>
<dbReference type="Pfam" id="PF01507">
    <property type="entry name" value="PAPS_reduct"/>
    <property type="match status" value="1"/>
</dbReference>
<sequence>MNAVVDLGALLTEAAREEQTIDLHSYDHYYVAVSGGKDSLALVLYLLDHGVPTEKIEIHHHSIDGENEGSFMDWPVTNSYVEAFARHFGLKFFKSYRMGGFEREMLRENSLTAPVAFDSEAGTVKVRGGKRGELSTRRKYPQVTSDLQKRYCSPALKIDVAKIMLCNEPRFRNSRTLVLTGERAEESASRATYRKFERHRADKRDSPKLRRHVDVLRAVHDWPEAMVWDIMRRYRIRPHPAYQLGWSRCSCRTCIFGDKDQWATVREYFPLAFNKVAGYEREFGVTIHRKLTVNQQADLGTPYDCDPEIVALANSTVYTPSIIWEDWQLPAGAFRNGCGPT</sequence>
<dbReference type="InterPro" id="IPR002500">
    <property type="entry name" value="PAPS_reduct_dom"/>
</dbReference>
<feature type="domain" description="Phosphoadenosine phosphosulphate reductase" evidence="1">
    <location>
        <begin position="30"/>
        <end position="254"/>
    </location>
</feature>